<feature type="transmembrane region" description="Helical" evidence="1">
    <location>
        <begin position="20"/>
        <end position="40"/>
    </location>
</feature>
<keyword evidence="1" id="KW-0812">Transmembrane</keyword>
<sequence length="388" mass="42117">MTKPTKQERKPCGRNQRRGYAALLIVAAVFASLALCGYVVESLWLRTAKQELKNTAEAASLAATRMLHTDDRLRADVDWTSIRERASYAAREVAFSSRVAGGSVPLDDRPNRDVRFLDDANRLSNVGDCSHAVVTARRTKSNGRPIPLIFGPFFGKFMLDMEAVAESQANHRLSGLAATRHIDIPAFPLAIRFADDDAIPTNDWTSAITQRRGNDEWSYDQESGTFQPGADGIPELQLSVAVASPDETTNAVAVDFSAGNPDDRPSGLSAEDLSEFGEELRFFPRDPRLDAVPIDTNLAELGNAIELGAGRIVFLYEGSQAASTGAIRLADFAAIRFVDLIAADDGSLRAIVQPTIVATPTAILAKRDSESSDLPAPNPYVCKIYLSY</sequence>
<name>A0A517R2R9_9PLAN</name>
<dbReference type="OrthoDB" id="208781at2"/>
<gene>
    <name evidence="2" type="ORF">Pan189_25330</name>
</gene>
<evidence type="ECO:0000313" key="2">
    <source>
        <dbReference type="EMBL" id="QDT38143.1"/>
    </source>
</evidence>
<evidence type="ECO:0000313" key="3">
    <source>
        <dbReference type="Proteomes" id="UP000317318"/>
    </source>
</evidence>
<reference evidence="2 3" key="1">
    <citation type="submission" date="2019-02" db="EMBL/GenBank/DDBJ databases">
        <title>Deep-cultivation of Planctomycetes and their phenomic and genomic characterization uncovers novel biology.</title>
        <authorList>
            <person name="Wiegand S."/>
            <person name="Jogler M."/>
            <person name="Boedeker C."/>
            <person name="Pinto D."/>
            <person name="Vollmers J."/>
            <person name="Rivas-Marin E."/>
            <person name="Kohn T."/>
            <person name="Peeters S.H."/>
            <person name="Heuer A."/>
            <person name="Rast P."/>
            <person name="Oberbeckmann S."/>
            <person name="Bunk B."/>
            <person name="Jeske O."/>
            <person name="Meyerdierks A."/>
            <person name="Storesund J.E."/>
            <person name="Kallscheuer N."/>
            <person name="Luecker S."/>
            <person name="Lage O.M."/>
            <person name="Pohl T."/>
            <person name="Merkel B.J."/>
            <person name="Hornburger P."/>
            <person name="Mueller R.-W."/>
            <person name="Bruemmer F."/>
            <person name="Labrenz M."/>
            <person name="Spormann A.M."/>
            <person name="Op den Camp H."/>
            <person name="Overmann J."/>
            <person name="Amann R."/>
            <person name="Jetten M.S.M."/>
            <person name="Mascher T."/>
            <person name="Medema M.H."/>
            <person name="Devos D.P."/>
            <person name="Kaster A.-K."/>
            <person name="Ovreas L."/>
            <person name="Rohde M."/>
            <person name="Galperin M.Y."/>
            <person name="Jogler C."/>
        </authorList>
    </citation>
    <scope>NUCLEOTIDE SEQUENCE [LARGE SCALE GENOMIC DNA]</scope>
    <source>
        <strain evidence="2 3">Pan189</strain>
    </source>
</reference>
<dbReference type="RefSeq" id="WP_145364191.1">
    <property type="nucleotide sequence ID" value="NZ_CP036268.1"/>
</dbReference>
<evidence type="ECO:0000256" key="1">
    <source>
        <dbReference type="SAM" id="Phobius"/>
    </source>
</evidence>
<keyword evidence="1" id="KW-1133">Transmembrane helix</keyword>
<proteinExistence type="predicted"/>
<protein>
    <submittedName>
        <fullName evidence="2">Uncharacterized protein</fullName>
    </submittedName>
</protein>
<organism evidence="2 3">
    <name type="scientific">Stratiformator vulcanicus</name>
    <dbReference type="NCBI Taxonomy" id="2527980"/>
    <lineage>
        <taxon>Bacteria</taxon>
        <taxon>Pseudomonadati</taxon>
        <taxon>Planctomycetota</taxon>
        <taxon>Planctomycetia</taxon>
        <taxon>Planctomycetales</taxon>
        <taxon>Planctomycetaceae</taxon>
        <taxon>Stratiformator</taxon>
    </lineage>
</organism>
<accession>A0A517R2R9</accession>
<dbReference type="EMBL" id="CP036268">
    <property type="protein sequence ID" value="QDT38143.1"/>
    <property type="molecule type" value="Genomic_DNA"/>
</dbReference>
<keyword evidence="3" id="KW-1185">Reference proteome</keyword>
<dbReference type="KEGG" id="svp:Pan189_25330"/>
<dbReference type="Proteomes" id="UP000317318">
    <property type="component" value="Chromosome"/>
</dbReference>
<dbReference type="AlphaFoldDB" id="A0A517R2R9"/>
<keyword evidence="1" id="KW-0472">Membrane</keyword>